<evidence type="ECO:0000256" key="1">
    <source>
        <dbReference type="SAM" id="Phobius"/>
    </source>
</evidence>
<dbReference type="EMBL" id="GBXM01042999">
    <property type="protein sequence ID" value="JAH65578.1"/>
    <property type="molecule type" value="Transcribed_RNA"/>
</dbReference>
<name>A0A0E9UKS6_ANGAN</name>
<keyword evidence="1" id="KW-0812">Transmembrane</keyword>
<reference evidence="2" key="2">
    <citation type="journal article" date="2015" name="Fish Shellfish Immunol.">
        <title>Early steps in the European eel (Anguilla anguilla)-Vibrio vulnificus interaction in the gills: Role of the RtxA13 toxin.</title>
        <authorList>
            <person name="Callol A."/>
            <person name="Pajuelo D."/>
            <person name="Ebbesson L."/>
            <person name="Teles M."/>
            <person name="MacKenzie S."/>
            <person name="Amaro C."/>
        </authorList>
    </citation>
    <scope>NUCLEOTIDE SEQUENCE</scope>
</reference>
<dbReference type="AlphaFoldDB" id="A0A0E9UKS6"/>
<reference evidence="2" key="1">
    <citation type="submission" date="2014-11" db="EMBL/GenBank/DDBJ databases">
        <authorList>
            <person name="Amaro Gonzalez C."/>
        </authorList>
    </citation>
    <scope>NUCLEOTIDE SEQUENCE</scope>
</reference>
<organism evidence="2">
    <name type="scientific">Anguilla anguilla</name>
    <name type="common">European freshwater eel</name>
    <name type="synonym">Muraena anguilla</name>
    <dbReference type="NCBI Taxonomy" id="7936"/>
    <lineage>
        <taxon>Eukaryota</taxon>
        <taxon>Metazoa</taxon>
        <taxon>Chordata</taxon>
        <taxon>Craniata</taxon>
        <taxon>Vertebrata</taxon>
        <taxon>Euteleostomi</taxon>
        <taxon>Actinopterygii</taxon>
        <taxon>Neopterygii</taxon>
        <taxon>Teleostei</taxon>
        <taxon>Anguilliformes</taxon>
        <taxon>Anguillidae</taxon>
        <taxon>Anguilla</taxon>
    </lineage>
</organism>
<proteinExistence type="predicted"/>
<accession>A0A0E9UKS6</accession>
<evidence type="ECO:0000313" key="2">
    <source>
        <dbReference type="EMBL" id="JAH65578.1"/>
    </source>
</evidence>
<feature type="transmembrane region" description="Helical" evidence="1">
    <location>
        <begin position="7"/>
        <end position="27"/>
    </location>
</feature>
<keyword evidence="1" id="KW-1133">Transmembrane helix</keyword>
<protein>
    <submittedName>
        <fullName evidence="2">Uncharacterized protein</fullName>
    </submittedName>
</protein>
<keyword evidence="1" id="KW-0472">Membrane</keyword>
<sequence>MQHRGSAIVHLYMKLFLQMGIFNTYIFHL</sequence>